<protein>
    <submittedName>
        <fullName evidence="1">Uncharacterized protein</fullName>
    </submittedName>
</protein>
<reference evidence="1 2" key="1">
    <citation type="submission" date="2014-03" db="EMBL/GenBank/DDBJ databases">
        <title>Draft Genome of Photorhabdus temperata Meg1.</title>
        <authorList>
            <person name="Hurst S.G.IV."/>
            <person name="Morris K."/>
            <person name="Thomas K."/>
            <person name="Tisa L.S."/>
        </authorList>
    </citation>
    <scope>NUCLEOTIDE SEQUENCE [LARGE SCALE GENOMIC DNA]</scope>
    <source>
        <strain evidence="1 2">Meg1</strain>
    </source>
</reference>
<sequence>MAARLEIIISFDEDLNKCQVEWTTGESRDIANEEKQLIAQLKNKLLCSMDNELINREQHYLH</sequence>
<evidence type="ECO:0000313" key="2">
    <source>
        <dbReference type="Proteomes" id="UP000028002"/>
    </source>
</evidence>
<organism evidence="1 2">
    <name type="scientific">Photorhabdus temperata subsp. temperata Meg1</name>
    <dbReference type="NCBI Taxonomy" id="1393735"/>
    <lineage>
        <taxon>Bacteria</taxon>
        <taxon>Pseudomonadati</taxon>
        <taxon>Pseudomonadota</taxon>
        <taxon>Gammaproteobacteria</taxon>
        <taxon>Enterobacterales</taxon>
        <taxon>Morganellaceae</taxon>
        <taxon>Photorhabdus</taxon>
    </lineage>
</organism>
<dbReference type="EMBL" id="JGVH01000108">
    <property type="protein sequence ID" value="KER01071.1"/>
    <property type="molecule type" value="Genomic_DNA"/>
</dbReference>
<dbReference type="PATRIC" id="fig|1393735.3.peg.4440"/>
<proteinExistence type="predicted"/>
<dbReference type="Proteomes" id="UP000028002">
    <property type="component" value="Unassembled WGS sequence"/>
</dbReference>
<comment type="caution">
    <text evidence="1">The sequence shown here is derived from an EMBL/GenBank/DDBJ whole genome shotgun (WGS) entry which is preliminary data.</text>
</comment>
<dbReference type="RefSeq" id="WP_023044906.1">
    <property type="nucleotide sequence ID" value="NZ_CAWLUD010000108.1"/>
</dbReference>
<name>A0A081RQW8_PHOTE</name>
<dbReference type="AlphaFoldDB" id="A0A081RQW8"/>
<accession>A0A081RQW8</accession>
<evidence type="ECO:0000313" key="1">
    <source>
        <dbReference type="EMBL" id="KER01071.1"/>
    </source>
</evidence>
<gene>
    <name evidence="1" type="ORF">MEG1DRAFT_04342</name>
</gene>